<protein>
    <submittedName>
        <fullName evidence="4">P4Ha_N domain-containing protein</fullName>
    </submittedName>
</protein>
<evidence type="ECO:0000259" key="1">
    <source>
        <dbReference type="Pfam" id="PF08336"/>
    </source>
</evidence>
<dbReference type="STRING" id="42157.A0A182EX74"/>
<dbReference type="OrthoDB" id="420380at2759"/>
<dbReference type="Gene3D" id="6.10.140.1460">
    <property type="match status" value="1"/>
</dbReference>
<dbReference type="WBParaSite" id="nOo.2.0.1.t12773-RA">
    <property type="protein sequence ID" value="nOo.2.0.1.t12773-RA"/>
    <property type="gene ID" value="nOo.2.0.1.g12773"/>
</dbReference>
<dbReference type="GO" id="GO:0004656">
    <property type="term" value="F:procollagen-proline 4-dioxygenase activity"/>
    <property type="evidence" value="ECO:0007669"/>
    <property type="project" value="InterPro"/>
</dbReference>
<proteinExistence type="predicted"/>
<dbReference type="GO" id="GO:0005783">
    <property type="term" value="C:endoplasmic reticulum"/>
    <property type="evidence" value="ECO:0007669"/>
    <property type="project" value="InterPro"/>
</dbReference>
<evidence type="ECO:0000313" key="4">
    <source>
        <dbReference type="WBParaSite" id="nOo.2.0.1.t12773-RA"/>
    </source>
</evidence>
<reference evidence="2 3" key="2">
    <citation type="submission" date="2018-08" db="EMBL/GenBank/DDBJ databases">
        <authorList>
            <person name="Laetsch R D."/>
            <person name="Stevens L."/>
            <person name="Kumar S."/>
            <person name="Blaxter L. M."/>
        </authorList>
    </citation>
    <scope>NUCLEOTIDE SEQUENCE [LARGE SCALE GENOMIC DNA]</scope>
</reference>
<accession>A0A182EX74</accession>
<evidence type="ECO:0000313" key="3">
    <source>
        <dbReference type="Proteomes" id="UP000271087"/>
    </source>
</evidence>
<reference evidence="4" key="1">
    <citation type="submission" date="2016-06" db="UniProtKB">
        <authorList>
            <consortium name="WormBaseParasite"/>
        </authorList>
    </citation>
    <scope>IDENTIFICATION</scope>
</reference>
<dbReference type="AlphaFoldDB" id="A0A182EX74"/>
<sequence length="110" mass="13014">MNHVRKVLLIDGALILPPRFAQEVQERNDKAIRDGEEAIRHPINAFLLIKGMTTDWNKVVKIMRSNSADDIIRNVTRQRATKRISYPTEVLFLRFAIQFLSQKSWYLWYK</sequence>
<dbReference type="InterPro" id="IPR013547">
    <property type="entry name" value="P4H_N"/>
</dbReference>
<organism evidence="4">
    <name type="scientific">Onchocerca ochengi</name>
    <name type="common">Filarial nematode worm</name>
    <dbReference type="NCBI Taxonomy" id="42157"/>
    <lineage>
        <taxon>Eukaryota</taxon>
        <taxon>Metazoa</taxon>
        <taxon>Ecdysozoa</taxon>
        <taxon>Nematoda</taxon>
        <taxon>Chromadorea</taxon>
        <taxon>Rhabditida</taxon>
        <taxon>Spirurina</taxon>
        <taxon>Spiruromorpha</taxon>
        <taxon>Filarioidea</taxon>
        <taxon>Onchocercidae</taxon>
        <taxon>Onchocerca</taxon>
    </lineage>
</organism>
<feature type="domain" description="Prolyl 4-hydroxylase N-terminal" evidence="1">
    <location>
        <begin position="19"/>
        <end position="89"/>
    </location>
</feature>
<dbReference type="Pfam" id="PF08336">
    <property type="entry name" value="P4Ha_N"/>
    <property type="match status" value="1"/>
</dbReference>
<dbReference type="Proteomes" id="UP000271087">
    <property type="component" value="Unassembled WGS sequence"/>
</dbReference>
<name>A0A182EX74_ONCOC</name>
<gene>
    <name evidence="2" type="ORF">NOO_LOCUS12773</name>
</gene>
<evidence type="ECO:0000313" key="2">
    <source>
        <dbReference type="EMBL" id="VDM99987.1"/>
    </source>
</evidence>
<keyword evidence="3" id="KW-1185">Reference proteome</keyword>
<dbReference type="EMBL" id="UYRW01011952">
    <property type="protein sequence ID" value="VDM99987.1"/>
    <property type="molecule type" value="Genomic_DNA"/>
</dbReference>